<protein>
    <submittedName>
        <fullName evidence="1">Uncharacterized protein</fullName>
    </submittedName>
</protein>
<dbReference type="Proteomes" id="UP000016927">
    <property type="component" value="Unassembled WGS sequence"/>
</dbReference>
<dbReference type="EMBL" id="KB909514">
    <property type="protein sequence ID" value="EOB11980.1"/>
    <property type="molecule type" value="Genomic_DNA"/>
</dbReference>
<accession>R0MD48</accession>
<reference evidence="1 2" key="1">
    <citation type="journal article" date="2013" name="BMC Genomics">
        <title>Comparative genomics of parasitic silkworm microsporidia reveal an association between genome expansion and host adaptation.</title>
        <authorList>
            <person name="Pan G."/>
            <person name="Xu J."/>
            <person name="Li T."/>
            <person name="Xia Q."/>
            <person name="Liu S.L."/>
            <person name="Zhang G."/>
            <person name="Li S."/>
            <person name="Li C."/>
            <person name="Liu H."/>
            <person name="Yang L."/>
            <person name="Liu T."/>
            <person name="Zhang X."/>
            <person name="Wu Z."/>
            <person name="Fan W."/>
            <person name="Dang X."/>
            <person name="Xiang H."/>
            <person name="Tao M."/>
            <person name="Li Y."/>
            <person name="Hu J."/>
            <person name="Li Z."/>
            <person name="Lin L."/>
            <person name="Luo J."/>
            <person name="Geng L."/>
            <person name="Wang L."/>
            <person name="Long M."/>
            <person name="Wan Y."/>
            <person name="He N."/>
            <person name="Zhang Z."/>
            <person name="Lu C."/>
            <person name="Keeling P.J."/>
            <person name="Wang J."/>
            <person name="Xiang Z."/>
            <person name="Zhou Z."/>
        </authorList>
    </citation>
    <scope>NUCLEOTIDE SEQUENCE [LARGE SCALE GENOMIC DNA]</scope>
    <source>
        <strain evidence="2">CQ1 / CVCC 102059</strain>
    </source>
</reference>
<organism evidence="1 2">
    <name type="scientific">Nosema bombycis (strain CQ1 / CVCC 102059)</name>
    <name type="common">Microsporidian parasite</name>
    <name type="synonym">Pebrine of silkworm</name>
    <dbReference type="NCBI Taxonomy" id="578461"/>
    <lineage>
        <taxon>Eukaryota</taxon>
        <taxon>Fungi</taxon>
        <taxon>Fungi incertae sedis</taxon>
        <taxon>Microsporidia</taxon>
        <taxon>Nosematidae</taxon>
        <taxon>Nosema</taxon>
    </lineage>
</organism>
<dbReference type="AlphaFoldDB" id="R0MD48"/>
<gene>
    <name evidence="1" type="ORF">NBO_607g0002</name>
</gene>
<sequence length="373" mass="44527">MKCLIFLLFFLKNIRNEEDSIIVRKVFLLENDFWSEVHDPSNVNKEKNLYKVEILMEDKKNKWIGIKLTADICFYFKHTKMGYVLFKDWMVEKIINHLDLMKVDKSVLKFYFVYTDKPVEDSNHFSRYIGEIETYRTFKLPERCIENSCISFKNDGIAICMFQIKEIFKRLAKINLIKLGRYISIIDPDESEDSMENIEGNTKFDLYYFENYSKCLKSLIKFVKSLRPLTLMEDNTFDSLDLQSFKTRVDFKSALLVSEFYKRLKKKFANELTKYQVKNNKRVNRTLISNFLCKNNNKLAETNSIELFNALFVKCCDYLKYEFLEGKVLFPIEGKYEIEYYIDALCKIFFTSFDSVDESYDINNPGEKKIDFR</sequence>
<evidence type="ECO:0000313" key="2">
    <source>
        <dbReference type="Proteomes" id="UP000016927"/>
    </source>
</evidence>
<dbReference type="VEuPathDB" id="MicrosporidiaDB:NBO_607g0002"/>
<dbReference type="HOGENOM" id="CLU_811568_0_0_1"/>
<proteinExistence type="predicted"/>
<keyword evidence="2" id="KW-1185">Reference proteome</keyword>
<name>R0MD48_NOSB1</name>
<evidence type="ECO:0000313" key="1">
    <source>
        <dbReference type="EMBL" id="EOB11980.1"/>
    </source>
</evidence>